<keyword evidence="2" id="KW-1185">Reference proteome</keyword>
<comment type="caution">
    <text evidence="1">The sequence shown here is derived from an EMBL/GenBank/DDBJ whole genome shotgun (WGS) entry which is preliminary data.</text>
</comment>
<accession>A0A9D3Y166</accession>
<dbReference type="Proteomes" id="UP000828390">
    <property type="component" value="Unassembled WGS sequence"/>
</dbReference>
<protein>
    <submittedName>
        <fullName evidence="1">Uncharacterized protein</fullName>
    </submittedName>
</protein>
<reference evidence="1" key="1">
    <citation type="journal article" date="2019" name="bioRxiv">
        <title>The Genome of the Zebra Mussel, Dreissena polymorpha: A Resource for Invasive Species Research.</title>
        <authorList>
            <person name="McCartney M.A."/>
            <person name="Auch B."/>
            <person name="Kono T."/>
            <person name="Mallez S."/>
            <person name="Zhang Y."/>
            <person name="Obille A."/>
            <person name="Becker A."/>
            <person name="Abrahante J.E."/>
            <person name="Garbe J."/>
            <person name="Badalamenti J.P."/>
            <person name="Herman A."/>
            <person name="Mangelson H."/>
            <person name="Liachko I."/>
            <person name="Sullivan S."/>
            <person name="Sone E.D."/>
            <person name="Koren S."/>
            <person name="Silverstein K.A.T."/>
            <person name="Beckman K.B."/>
            <person name="Gohl D.M."/>
        </authorList>
    </citation>
    <scope>NUCLEOTIDE SEQUENCE</scope>
    <source>
        <strain evidence="1">Duluth1</strain>
        <tissue evidence="1">Whole animal</tissue>
    </source>
</reference>
<sequence>MATLQRPYHVPTTTIASLSERRTSATTLNIFKVVAVGSRPQQFSASSLRPLTSLLRSSGVYGVLTATWVAIRTQ</sequence>
<gene>
    <name evidence="1" type="ORF">DPMN_191190</name>
</gene>
<name>A0A9D3Y166_DREPO</name>
<evidence type="ECO:0000313" key="1">
    <source>
        <dbReference type="EMBL" id="KAH3689945.1"/>
    </source>
</evidence>
<dbReference type="AlphaFoldDB" id="A0A9D3Y166"/>
<proteinExistence type="predicted"/>
<organism evidence="1 2">
    <name type="scientific">Dreissena polymorpha</name>
    <name type="common">Zebra mussel</name>
    <name type="synonym">Mytilus polymorpha</name>
    <dbReference type="NCBI Taxonomy" id="45954"/>
    <lineage>
        <taxon>Eukaryota</taxon>
        <taxon>Metazoa</taxon>
        <taxon>Spiralia</taxon>
        <taxon>Lophotrochozoa</taxon>
        <taxon>Mollusca</taxon>
        <taxon>Bivalvia</taxon>
        <taxon>Autobranchia</taxon>
        <taxon>Heteroconchia</taxon>
        <taxon>Euheterodonta</taxon>
        <taxon>Imparidentia</taxon>
        <taxon>Neoheterodontei</taxon>
        <taxon>Myida</taxon>
        <taxon>Dreissenoidea</taxon>
        <taxon>Dreissenidae</taxon>
        <taxon>Dreissena</taxon>
    </lineage>
</organism>
<reference evidence="1" key="2">
    <citation type="submission" date="2020-11" db="EMBL/GenBank/DDBJ databases">
        <authorList>
            <person name="McCartney M.A."/>
            <person name="Auch B."/>
            <person name="Kono T."/>
            <person name="Mallez S."/>
            <person name="Becker A."/>
            <person name="Gohl D.M."/>
            <person name="Silverstein K.A.T."/>
            <person name="Koren S."/>
            <person name="Bechman K.B."/>
            <person name="Herman A."/>
            <person name="Abrahante J.E."/>
            <person name="Garbe J."/>
        </authorList>
    </citation>
    <scope>NUCLEOTIDE SEQUENCE</scope>
    <source>
        <strain evidence="1">Duluth1</strain>
        <tissue evidence="1">Whole animal</tissue>
    </source>
</reference>
<evidence type="ECO:0000313" key="2">
    <source>
        <dbReference type="Proteomes" id="UP000828390"/>
    </source>
</evidence>
<dbReference type="EMBL" id="JAIWYP010000088">
    <property type="protein sequence ID" value="KAH3689945.1"/>
    <property type="molecule type" value="Genomic_DNA"/>
</dbReference>